<evidence type="ECO:0000256" key="1">
    <source>
        <dbReference type="SAM" id="Phobius"/>
    </source>
</evidence>
<sequence length="192" mass="22260">MAPNIDWGGLYEIYEANQTFLRLAYEYWRQYTYNAPVWWLLILTLILPWIIWWRFVDKARLSLCLSLGLLTLIVCTGLDAVGVAHGRWVYPHKLLGTFPHLVPVNFSLLPVSYMLIYQFFPSWKKYLRASFAMGLLFAFVGEPVLIFLGVYLPLQWYHHYSFPLYIAIAVAVKAAGDGMRGLQERHGKKPAD</sequence>
<keyword evidence="1" id="KW-0472">Membrane</keyword>
<dbReference type="RefSeq" id="WP_413782063.1">
    <property type="nucleotide sequence ID" value="NZ_JAUOZS010000001.1"/>
</dbReference>
<comment type="caution">
    <text evidence="2">The sequence shown here is derived from an EMBL/GenBank/DDBJ whole genome shotgun (WGS) entry which is preliminary data.</text>
</comment>
<keyword evidence="1" id="KW-1133">Transmembrane helix</keyword>
<dbReference type="InterPro" id="IPR048147">
    <property type="entry name" value="CBO0543-like"/>
</dbReference>
<proteinExistence type="predicted"/>
<evidence type="ECO:0000313" key="2">
    <source>
        <dbReference type="EMBL" id="MDT8903610.1"/>
    </source>
</evidence>
<feature type="transmembrane region" description="Helical" evidence="1">
    <location>
        <begin position="129"/>
        <end position="151"/>
    </location>
</feature>
<protein>
    <submittedName>
        <fullName evidence="2">CBO0543 family protein</fullName>
    </submittedName>
</protein>
<keyword evidence="3" id="KW-1185">Reference proteome</keyword>
<feature type="transmembrane region" description="Helical" evidence="1">
    <location>
        <begin position="63"/>
        <end position="85"/>
    </location>
</feature>
<keyword evidence="1" id="KW-0812">Transmembrane</keyword>
<dbReference type="EMBL" id="JAUOZS010000001">
    <property type="protein sequence ID" value="MDT8903610.1"/>
    <property type="molecule type" value="Genomic_DNA"/>
</dbReference>
<gene>
    <name evidence="2" type="ORF">Q4T40_20480</name>
</gene>
<dbReference type="Proteomes" id="UP001254848">
    <property type="component" value="Unassembled WGS sequence"/>
</dbReference>
<feature type="transmembrane region" description="Helical" evidence="1">
    <location>
        <begin position="97"/>
        <end position="117"/>
    </location>
</feature>
<accession>A0ABU3P4N5</accession>
<name>A0ABU3P4N5_9FIRM</name>
<feature type="transmembrane region" description="Helical" evidence="1">
    <location>
        <begin position="37"/>
        <end position="56"/>
    </location>
</feature>
<evidence type="ECO:0000313" key="3">
    <source>
        <dbReference type="Proteomes" id="UP001254848"/>
    </source>
</evidence>
<dbReference type="NCBIfam" id="NF041644">
    <property type="entry name" value="CBO0543_fam"/>
    <property type="match status" value="1"/>
</dbReference>
<organism evidence="2 3">
    <name type="scientific">Anaeroselena agilis</name>
    <dbReference type="NCBI Taxonomy" id="3063788"/>
    <lineage>
        <taxon>Bacteria</taxon>
        <taxon>Bacillati</taxon>
        <taxon>Bacillota</taxon>
        <taxon>Negativicutes</taxon>
        <taxon>Acetonemataceae</taxon>
        <taxon>Anaeroselena</taxon>
    </lineage>
</organism>
<reference evidence="2 3" key="1">
    <citation type="submission" date="2023-07" db="EMBL/GenBank/DDBJ databases">
        <title>The novel representative of Negativicutes class, Anaeroselena agilis gen. nov. sp. nov.</title>
        <authorList>
            <person name="Prokofeva M.I."/>
            <person name="Elcheninov A.G."/>
            <person name="Klyukina A."/>
            <person name="Kublanov I.V."/>
            <person name="Frolov E.N."/>
            <person name="Podosokorskaya O.A."/>
        </authorList>
    </citation>
    <scope>NUCLEOTIDE SEQUENCE [LARGE SCALE GENOMIC DNA]</scope>
    <source>
        <strain evidence="2 3">4137-cl</strain>
    </source>
</reference>